<evidence type="ECO:0000313" key="7">
    <source>
        <dbReference type="Proteomes" id="UP000816034"/>
    </source>
</evidence>
<evidence type="ECO:0000256" key="1">
    <source>
        <dbReference type="ARBA" id="ARBA00004305"/>
    </source>
</evidence>
<dbReference type="InterPro" id="IPR045298">
    <property type="entry name" value="Complex1_LYR_LYRM7"/>
</dbReference>
<dbReference type="GO" id="GO:0034551">
    <property type="term" value="P:mitochondrial respiratory chain complex III assembly"/>
    <property type="evidence" value="ECO:0007669"/>
    <property type="project" value="InterPro"/>
</dbReference>
<dbReference type="GO" id="GO:0005759">
    <property type="term" value="C:mitochondrial matrix"/>
    <property type="evidence" value="ECO:0007669"/>
    <property type="project" value="UniProtKB-SubCell"/>
</dbReference>
<evidence type="ECO:0000256" key="2">
    <source>
        <dbReference type="ARBA" id="ARBA00023128"/>
    </source>
</evidence>
<dbReference type="EMBL" id="PYSW02000052">
    <property type="protein sequence ID" value="KAG2373657.1"/>
    <property type="molecule type" value="Genomic_DNA"/>
</dbReference>
<dbReference type="InterPro" id="IPR050435">
    <property type="entry name" value="MZM1/LYRM7"/>
</dbReference>
<proteinExistence type="predicted"/>
<dbReference type="GeneID" id="68104400"/>
<dbReference type="PANTHER" id="PTHR46749">
    <property type="entry name" value="COMPLEX III ASSEMBLY FACTOR LYRM7"/>
    <property type="match status" value="1"/>
</dbReference>
<evidence type="ECO:0000259" key="5">
    <source>
        <dbReference type="Pfam" id="PF05347"/>
    </source>
</evidence>
<gene>
    <name evidence="6" type="ORF">C9374_011946</name>
</gene>
<accession>A0AA88KI91</accession>
<feature type="compositionally biased region" description="Low complexity" evidence="4">
    <location>
        <begin position="135"/>
        <end position="152"/>
    </location>
</feature>
<feature type="domain" description="Complex 1 LYR protein" evidence="5">
    <location>
        <begin position="8"/>
        <end position="62"/>
    </location>
</feature>
<sequence>MSSKLTSLSAYRSLLRASRLVFNGDTRTLNLSLRQIRTEFEKNRFEKDEKKIQKLISDAQEASSFLISSVLQGVKEQDGFKIRLNKKQVEANLDANVTIKGIDDQYLENLERRAGRKKNRGENSADETAVEQQQQPSTESSCCKSSSQPASN</sequence>
<dbReference type="PANTHER" id="PTHR46749:SF1">
    <property type="entry name" value="COMPLEX III ASSEMBLY FACTOR LYRM7"/>
    <property type="match status" value="1"/>
</dbReference>
<keyword evidence="2" id="KW-0496">Mitochondrion</keyword>
<comment type="caution">
    <text evidence="6">The sequence shown here is derived from an EMBL/GenBank/DDBJ whole genome shotgun (WGS) entry which is preliminary data.</text>
</comment>
<evidence type="ECO:0000313" key="6">
    <source>
        <dbReference type="EMBL" id="KAG2373657.1"/>
    </source>
</evidence>
<keyword evidence="7" id="KW-1185">Reference proteome</keyword>
<dbReference type="AlphaFoldDB" id="A0AA88KI91"/>
<dbReference type="CDD" id="cd20267">
    <property type="entry name" value="Complex1_LYR_LYRM7"/>
    <property type="match status" value="1"/>
</dbReference>
<dbReference type="Proteomes" id="UP000816034">
    <property type="component" value="Unassembled WGS sequence"/>
</dbReference>
<dbReference type="Pfam" id="PF05347">
    <property type="entry name" value="Complex1_LYR"/>
    <property type="match status" value="1"/>
</dbReference>
<keyword evidence="3" id="KW-0143">Chaperone</keyword>
<comment type="subcellular location">
    <subcellularLocation>
        <location evidence="1">Mitochondrion matrix</location>
    </subcellularLocation>
</comment>
<evidence type="ECO:0000256" key="4">
    <source>
        <dbReference type="SAM" id="MobiDB-lite"/>
    </source>
</evidence>
<dbReference type="RefSeq" id="XP_044542831.1">
    <property type="nucleotide sequence ID" value="XM_044687657.1"/>
</dbReference>
<dbReference type="GO" id="GO:0044183">
    <property type="term" value="F:protein folding chaperone"/>
    <property type="evidence" value="ECO:0007669"/>
    <property type="project" value="TreeGrafter"/>
</dbReference>
<reference evidence="6 7" key="1">
    <citation type="journal article" date="2018" name="BMC Genomics">
        <title>The genome of Naegleria lovaniensis, the basis for a comparative approach to unravel pathogenicity factors of the human pathogenic amoeba N. fowleri.</title>
        <authorList>
            <person name="Liechti N."/>
            <person name="Schurch N."/>
            <person name="Bruggmann R."/>
            <person name="Wittwer M."/>
        </authorList>
    </citation>
    <scope>NUCLEOTIDE SEQUENCE [LARGE SCALE GENOMIC DNA]</scope>
    <source>
        <strain evidence="6 7">ATCC 30569</strain>
    </source>
</reference>
<organism evidence="6 7">
    <name type="scientific">Naegleria lovaniensis</name>
    <name type="common">Amoeba</name>
    <dbReference type="NCBI Taxonomy" id="51637"/>
    <lineage>
        <taxon>Eukaryota</taxon>
        <taxon>Discoba</taxon>
        <taxon>Heterolobosea</taxon>
        <taxon>Tetramitia</taxon>
        <taxon>Eutetramitia</taxon>
        <taxon>Vahlkampfiidae</taxon>
        <taxon>Naegleria</taxon>
    </lineage>
</organism>
<feature type="region of interest" description="Disordered" evidence="4">
    <location>
        <begin position="113"/>
        <end position="152"/>
    </location>
</feature>
<dbReference type="InterPro" id="IPR008011">
    <property type="entry name" value="Complex1_LYR_dom"/>
</dbReference>
<protein>
    <recommendedName>
        <fullName evidence="5">Complex 1 LYR protein domain-containing protein</fullName>
    </recommendedName>
</protein>
<name>A0AA88KI91_NAELO</name>
<evidence type="ECO:0000256" key="3">
    <source>
        <dbReference type="ARBA" id="ARBA00023186"/>
    </source>
</evidence>